<sequence length="277" mass="31667">MSNLSKFEFVGLDISRNNYLSWILDAEIHLTAKGLGDSIIEENTTSSHDKSKGLEGRYDHLKATILPRVRYEGMHLRFQDCKIIIEYNSIVFRITSQLKLCGETIKDENMLETTLTIFHASNMISQQQYREKGFQKYSELISCLLVAEQHNDLLMKNHKVHPAGSAPLSEAHAVEAHDQSEIRQNNWGHDNVHARDKGKRRYNYRRGGSHNKRENNIGSQNNPSKGKDHHCHRCGLKGSSQKCNENVEANLTLKDDAFDGFDDITHLEAEDFFGDQN</sequence>
<feature type="region of interest" description="Disordered" evidence="1">
    <location>
        <begin position="183"/>
        <end position="231"/>
    </location>
</feature>
<dbReference type="PANTHER" id="PTHR33325:SF5">
    <property type="entry name" value="TRANSCRIPTION FACTOR INTERACTOR AND REGULATOR CCHC(ZN) FAMILY"/>
    <property type="match status" value="1"/>
</dbReference>
<proteinExistence type="predicted"/>
<reference evidence="2" key="1">
    <citation type="submission" date="2019-05" db="EMBL/GenBank/DDBJ databases">
        <title>The de novo reference genome and transcriptome assemblies of the wild tomato species Solanum chilense.</title>
        <authorList>
            <person name="Stam R."/>
            <person name="Nosenko T."/>
            <person name="Hoerger A.C."/>
            <person name="Stephan W."/>
            <person name="Seidel M.A."/>
            <person name="Kuhn J.M.M."/>
            <person name="Haberer G."/>
            <person name="Tellier A."/>
        </authorList>
    </citation>
    <scope>NUCLEOTIDE SEQUENCE</scope>
    <source>
        <tissue evidence="2">Mature leaves</tissue>
    </source>
</reference>
<comment type="caution">
    <text evidence="2">The sequence shown here is derived from an EMBL/GenBank/DDBJ whole genome shotgun (WGS) entry which is preliminary data.</text>
</comment>
<accession>A0A6N2AYI4</accession>
<organism evidence="2">
    <name type="scientific">Solanum chilense</name>
    <name type="common">Tomato</name>
    <name type="synonym">Lycopersicon chilense</name>
    <dbReference type="NCBI Taxonomy" id="4083"/>
    <lineage>
        <taxon>Eukaryota</taxon>
        <taxon>Viridiplantae</taxon>
        <taxon>Streptophyta</taxon>
        <taxon>Embryophyta</taxon>
        <taxon>Tracheophyta</taxon>
        <taxon>Spermatophyta</taxon>
        <taxon>Magnoliopsida</taxon>
        <taxon>eudicotyledons</taxon>
        <taxon>Gunneridae</taxon>
        <taxon>Pentapetalae</taxon>
        <taxon>asterids</taxon>
        <taxon>lamiids</taxon>
        <taxon>Solanales</taxon>
        <taxon>Solanaceae</taxon>
        <taxon>Solanoideae</taxon>
        <taxon>Solaneae</taxon>
        <taxon>Solanum</taxon>
        <taxon>Solanum subgen. Lycopersicon</taxon>
    </lineage>
</organism>
<evidence type="ECO:0000256" key="1">
    <source>
        <dbReference type="SAM" id="MobiDB-lite"/>
    </source>
</evidence>
<dbReference type="AlphaFoldDB" id="A0A6N2AYI4"/>
<evidence type="ECO:0008006" key="3">
    <source>
        <dbReference type="Google" id="ProtNLM"/>
    </source>
</evidence>
<protein>
    <recommendedName>
        <fullName evidence="3">CCHC-type domain-containing protein</fullName>
    </recommendedName>
</protein>
<name>A0A6N2AYI4_SOLCI</name>
<gene>
    <name evidence="2" type="ORF">EJD97_020893</name>
</gene>
<evidence type="ECO:0000313" key="2">
    <source>
        <dbReference type="EMBL" id="TMW86780.1"/>
    </source>
</evidence>
<dbReference type="PANTHER" id="PTHR33325">
    <property type="entry name" value="ZINC FINGER, CCHC-TYPE-RELATED"/>
    <property type="match status" value="1"/>
</dbReference>
<feature type="compositionally biased region" description="Basic residues" evidence="1">
    <location>
        <begin position="196"/>
        <end position="210"/>
    </location>
</feature>
<dbReference type="EMBL" id="RXGB01006178">
    <property type="protein sequence ID" value="TMW86780.1"/>
    <property type="molecule type" value="Genomic_DNA"/>
</dbReference>